<dbReference type="Proteomes" id="UP000324897">
    <property type="component" value="Chromosome 7"/>
</dbReference>
<name>A0A5J9U7C1_9POAL</name>
<feature type="signal peptide" evidence="1">
    <location>
        <begin position="1"/>
        <end position="18"/>
    </location>
</feature>
<dbReference type="EMBL" id="RWGY01000029">
    <property type="protein sequence ID" value="TVU19589.1"/>
    <property type="molecule type" value="Genomic_DNA"/>
</dbReference>
<gene>
    <name evidence="2" type="ORF">EJB05_35745</name>
</gene>
<dbReference type="AlphaFoldDB" id="A0A5J9U7C1"/>
<proteinExistence type="predicted"/>
<organism evidence="2 3">
    <name type="scientific">Eragrostis curvula</name>
    <name type="common">weeping love grass</name>
    <dbReference type="NCBI Taxonomy" id="38414"/>
    <lineage>
        <taxon>Eukaryota</taxon>
        <taxon>Viridiplantae</taxon>
        <taxon>Streptophyta</taxon>
        <taxon>Embryophyta</taxon>
        <taxon>Tracheophyta</taxon>
        <taxon>Spermatophyta</taxon>
        <taxon>Magnoliopsida</taxon>
        <taxon>Liliopsida</taxon>
        <taxon>Poales</taxon>
        <taxon>Poaceae</taxon>
        <taxon>PACMAD clade</taxon>
        <taxon>Chloridoideae</taxon>
        <taxon>Eragrostideae</taxon>
        <taxon>Eragrostidinae</taxon>
        <taxon>Eragrostis</taxon>
    </lineage>
</organism>
<evidence type="ECO:0000313" key="2">
    <source>
        <dbReference type="EMBL" id="TVU19589.1"/>
    </source>
</evidence>
<evidence type="ECO:0000256" key="1">
    <source>
        <dbReference type="SAM" id="SignalP"/>
    </source>
</evidence>
<keyword evidence="1" id="KW-0732">Signal</keyword>
<dbReference type="Gramene" id="TVU19589">
    <property type="protein sequence ID" value="TVU19589"/>
    <property type="gene ID" value="EJB05_35745"/>
</dbReference>
<sequence length="76" mass="8901">MHLRTIALWYMHVELFLAHYCAVEDISAEQRALTHGEEVQGTCRERLRLARMLPSAWKGIERYILNVLINSSYVLN</sequence>
<feature type="chain" id="PRO_5023918628" evidence="1">
    <location>
        <begin position="19"/>
        <end position="76"/>
    </location>
</feature>
<keyword evidence="3" id="KW-1185">Reference proteome</keyword>
<accession>A0A5J9U7C1</accession>
<reference evidence="2 3" key="1">
    <citation type="journal article" date="2019" name="Sci. Rep.">
        <title>A high-quality genome of Eragrostis curvula grass provides insights into Poaceae evolution and supports new strategies to enhance forage quality.</title>
        <authorList>
            <person name="Carballo J."/>
            <person name="Santos B.A.C.M."/>
            <person name="Zappacosta D."/>
            <person name="Garbus I."/>
            <person name="Selva J.P."/>
            <person name="Gallo C.A."/>
            <person name="Diaz A."/>
            <person name="Albertini E."/>
            <person name="Caccamo M."/>
            <person name="Echenique V."/>
        </authorList>
    </citation>
    <scope>NUCLEOTIDE SEQUENCE [LARGE SCALE GENOMIC DNA]</scope>
    <source>
        <strain evidence="3">cv. Victoria</strain>
        <tissue evidence="2">Leaf</tissue>
    </source>
</reference>
<evidence type="ECO:0000313" key="3">
    <source>
        <dbReference type="Proteomes" id="UP000324897"/>
    </source>
</evidence>
<protein>
    <submittedName>
        <fullName evidence="2">Uncharacterized protein</fullName>
    </submittedName>
</protein>
<comment type="caution">
    <text evidence="2">The sequence shown here is derived from an EMBL/GenBank/DDBJ whole genome shotgun (WGS) entry which is preliminary data.</text>
</comment>
<feature type="non-terminal residue" evidence="2">
    <location>
        <position position="1"/>
    </location>
</feature>